<dbReference type="InterPro" id="IPR035952">
    <property type="entry name" value="Rhomboid-like_sf"/>
</dbReference>
<keyword evidence="5 7" id="KW-1133">Transmembrane helix</keyword>
<feature type="transmembrane region" description="Helical" evidence="7">
    <location>
        <begin position="150"/>
        <end position="168"/>
    </location>
</feature>
<evidence type="ECO:0000313" key="9">
    <source>
        <dbReference type="EMBL" id="MCC2120262.1"/>
    </source>
</evidence>
<feature type="transmembrane region" description="Helical" evidence="7">
    <location>
        <begin position="174"/>
        <end position="190"/>
    </location>
</feature>
<comment type="subcellular location">
    <subcellularLocation>
        <location evidence="1">Membrane</location>
        <topology evidence="1">Multi-pass membrane protein</topology>
    </subcellularLocation>
</comment>
<evidence type="ECO:0000259" key="8">
    <source>
        <dbReference type="Pfam" id="PF01694"/>
    </source>
</evidence>
<feature type="transmembrane region" description="Helical" evidence="7">
    <location>
        <begin position="117"/>
        <end position="138"/>
    </location>
</feature>
<dbReference type="InterPro" id="IPR022764">
    <property type="entry name" value="Peptidase_S54_rhomboid_dom"/>
</dbReference>
<dbReference type="Pfam" id="PF01694">
    <property type="entry name" value="Rhomboid"/>
    <property type="match status" value="1"/>
</dbReference>
<feature type="domain" description="Peptidase S54 rhomboid" evidence="8">
    <location>
        <begin position="50"/>
        <end position="188"/>
    </location>
</feature>
<dbReference type="GO" id="GO:0004252">
    <property type="term" value="F:serine-type endopeptidase activity"/>
    <property type="evidence" value="ECO:0007669"/>
    <property type="project" value="InterPro"/>
</dbReference>
<organism evidence="9 10">
    <name type="scientific">Waltera acetigignens</name>
    <dbReference type="NCBI Taxonomy" id="2981769"/>
    <lineage>
        <taxon>Bacteria</taxon>
        <taxon>Bacillati</taxon>
        <taxon>Bacillota</taxon>
        <taxon>Clostridia</taxon>
        <taxon>Lachnospirales</taxon>
        <taxon>Lachnospiraceae</taxon>
        <taxon>Waltera</taxon>
    </lineage>
</organism>
<reference evidence="9 10" key="1">
    <citation type="submission" date="2021-10" db="EMBL/GenBank/DDBJ databases">
        <title>Anaerobic single-cell dispensing facilitates the cultivation of human gut bacteria.</title>
        <authorList>
            <person name="Afrizal A."/>
        </authorList>
    </citation>
    <scope>NUCLEOTIDE SEQUENCE [LARGE SCALE GENOMIC DNA]</scope>
    <source>
        <strain evidence="9 10">CLA-AA-H273</strain>
    </source>
</reference>
<dbReference type="GO" id="GO:0016020">
    <property type="term" value="C:membrane"/>
    <property type="evidence" value="ECO:0007669"/>
    <property type="project" value="UniProtKB-SubCell"/>
</dbReference>
<comment type="similarity">
    <text evidence="2">Belongs to the peptidase S54 family.</text>
</comment>
<evidence type="ECO:0000256" key="2">
    <source>
        <dbReference type="ARBA" id="ARBA00009045"/>
    </source>
</evidence>
<evidence type="ECO:0000256" key="3">
    <source>
        <dbReference type="ARBA" id="ARBA00022692"/>
    </source>
</evidence>
<dbReference type="PANTHER" id="PTHR43731">
    <property type="entry name" value="RHOMBOID PROTEASE"/>
    <property type="match status" value="1"/>
</dbReference>
<keyword evidence="9" id="KW-0645">Protease</keyword>
<dbReference type="AlphaFoldDB" id="A0AAE3A1P7"/>
<accession>A0AAE3A1P7</accession>
<comment type="caution">
    <text evidence="9">The sequence shown here is derived from an EMBL/GenBank/DDBJ whole genome shotgun (WGS) entry which is preliminary data.</text>
</comment>
<feature type="transmembrane region" description="Helical" evidence="7">
    <location>
        <begin position="91"/>
        <end position="111"/>
    </location>
</feature>
<dbReference type="RefSeq" id="WP_227733516.1">
    <property type="nucleotide sequence ID" value="NZ_JAJEPV010000029.1"/>
</dbReference>
<dbReference type="PANTHER" id="PTHR43731:SF14">
    <property type="entry name" value="PRESENILIN-ASSOCIATED RHOMBOID-LIKE PROTEIN, MITOCHONDRIAL"/>
    <property type="match status" value="1"/>
</dbReference>
<evidence type="ECO:0000256" key="5">
    <source>
        <dbReference type="ARBA" id="ARBA00022989"/>
    </source>
</evidence>
<keyword evidence="6 7" id="KW-0472">Membrane</keyword>
<keyword evidence="10" id="KW-1185">Reference proteome</keyword>
<keyword evidence="3 7" id="KW-0812">Transmembrane</keyword>
<sequence length="204" mass="22580">MKVKRLRNVPWVSGMLVVINVIVFLMCTFSENVLYNKGELDVVSVLAGKQYGRLLWAMFLHAGIEHIFNNMVLLFFLGAMIEKVTGHVTFLVLYFLSGIGGNLCSLLVKLLQMDYSASVGASGAIFGLDGVLLAWILLDRQSMPDVTPKRVILMIALSLYSGFTAQNIDNAAHVGGLVTGFLAGLLFCALRKHRRQKKTKEVWT</sequence>
<evidence type="ECO:0000256" key="1">
    <source>
        <dbReference type="ARBA" id="ARBA00004141"/>
    </source>
</evidence>
<dbReference type="Proteomes" id="UP001197795">
    <property type="component" value="Unassembled WGS sequence"/>
</dbReference>
<gene>
    <name evidence="9" type="ORF">LKD75_11825</name>
</gene>
<dbReference type="InterPro" id="IPR050925">
    <property type="entry name" value="Rhomboid_protease_S54"/>
</dbReference>
<keyword evidence="4" id="KW-0378">Hydrolase</keyword>
<evidence type="ECO:0000256" key="4">
    <source>
        <dbReference type="ARBA" id="ARBA00022801"/>
    </source>
</evidence>
<evidence type="ECO:0000313" key="10">
    <source>
        <dbReference type="Proteomes" id="UP001197795"/>
    </source>
</evidence>
<evidence type="ECO:0000256" key="7">
    <source>
        <dbReference type="SAM" id="Phobius"/>
    </source>
</evidence>
<dbReference type="GO" id="GO:0006508">
    <property type="term" value="P:proteolysis"/>
    <property type="evidence" value="ECO:0007669"/>
    <property type="project" value="UniProtKB-KW"/>
</dbReference>
<protein>
    <submittedName>
        <fullName evidence="9">Rhomboid family intramembrane serine protease</fullName>
    </submittedName>
</protein>
<dbReference type="Gene3D" id="1.20.1540.10">
    <property type="entry name" value="Rhomboid-like"/>
    <property type="match status" value="1"/>
</dbReference>
<proteinExistence type="inferred from homology"/>
<name>A0AAE3A1P7_9FIRM</name>
<dbReference type="SUPFAM" id="SSF144091">
    <property type="entry name" value="Rhomboid-like"/>
    <property type="match status" value="1"/>
</dbReference>
<feature type="transmembrane region" description="Helical" evidence="7">
    <location>
        <begin position="55"/>
        <end position="79"/>
    </location>
</feature>
<dbReference type="EMBL" id="JAJEPV010000029">
    <property type="protein sequence ID" value="MCC2120262.1"/>
    <property type="molecule type" value="Genomic_DNA"/>
</dbReference>
<feature type="transmembrane region" description="Helical" evidence="7">
    <location>
        <begin position="12"/>
        <end position="35"/>
    </location>
</feature>
<evidence type="ECO:0000256" key="6">
    <source>
        <dbReference type="ARBA" id="ARBA00023136"/>
    </source>
</evidence>